<dbReference type="InterPro" id="IPR058601">
    <property type="entry name" value="Phage_phiTE_015-like"/>
</dbReference>
<dbReference type="EMBL" id="CP010979">
    <property type="protein sequence ID" value="AJQ46417.1"/>
    <property type="molecule type" value="Genomic_DNA"/>
</dbReference>
<gene>
    <name evidence="1" type="ORF">N805_03935</name>
</gene>
<name>A0AAU8RTX4_PSEPU</name>
<proteinExistence type="predicted"/>
<sequence>MDANKMREQFEAWAAKNYVVPPGVGHLFVRAELGDGYRLSNINHAWHGFKASRESLIVKLPPVRPEPVLTGEAQKADGEAATWSMWAGEKLAKEDCRAAIEAQGLKVAP</sequence>
<dbReference type="Proteomes" id="UP000033260">
    <property type="component" value="Chromosome"/>
</dbReference>
<dbReference type="RefSeq" id="WP_019471828.1">
    <property type="nucleotide sequence ID" value="NZ_CP010979.1"/>
</dbReference>
<protein>
    <submittedName>
        <fullName evidence="1">Uncharacterized protein</fullName>
    </submittedName>
</protein>
<dbReference type="AlphaFoldDB" id="A0AAU8RTX4"/>
<organism evidence="1 2">
    <name type="scientific">Pseudomonas putida S13.1.2</name>
    <dbReference type="NCBI Taxonomy" id="1384061"/>
    <lineage>
        <taxon>Bacteria</taxon>
        <taxon>Pseudomonadati</taxon>
        <taxon>Pseudomonadota</taxon>
        <taxon>Gammaproteobacteria</taxon>
        <taxon>Pseudomonadales</taxon>
        <taxon>Pseudomonadaceae</taxon>
        <taxon>Pseudomonas</taxon>
    </lineage>
</organism>
<evidence type="ECO:0000313" key="1">
    <source>
        <dbReference type="EMBL" id="AJQ46417.1"/>
    </source>
</evidence>
<reference evidence="1 2" key="1">
    <citation type="submission" date="2015-02" db="EMBL/GenBank/DDBJ databases">
        <title>Complete Genome Sequencing of Pseudomonas putida S13.1.2.</title>
        <authorList>
            <person name="Chong T.M."/>
            <person name="Chan K.G."/>
            <person name="Dessaux Y."/>
        </authorList>
    </citation>
    <scope>NUCLEOTIDE SEQUENCE [LARGE SCALE GENOMIC DNA]</scope>
    <source>
        <strain evidence="1 2">S13.1.2</strain>
    </source>
</reference>
<accession>A0AAU8RTX4</accession>
<evidence type="ECO:0000313" key="2">
    <source>
        <dbReference type="Proteomes" id="UP000033260"/>
    </source>
</evidence>
<dbReference type="Pfam" id="PF26207">
    <property type="entry name" value="Phage_phiTE_015"/>
    <property type="match status" value="1"/>
</dbReference>